<evidence type="ECO:0000313" key="6">
    <source>
        <dbReference type="EMBL" id="MBC6993630.1"/>
    </source>
</evidence>
<dbReference type="SUPFAM" id="SSF53850">
    <property type="entry name" value="Periplasmic binding protein-like II"/>
    <property type="match status" value="1"/>
</dbReference>
<evidence type="ECO:0000256" key="3">
    <source>
        <dbReference type="ARBA" id="ARBA00022729"/>
    </source>
</evidence>
<feature type="binding site" evidence="4">
    <location>
        <position position="169"/>
    </location>
    <ligand>
        <name>molybdate</name>
        <dbReference type="ChEBI" id="CHEBI:36264"/>
    </ligand>
</feature>
<evidence type="ECO:0000256" key="1">
    <source>
        <dbReference type="ARBA" id="ARBA00009175"/>
    </source>
</evidence>
<keyword evidence="3 5" id="KW-0732">Signal</keyword>
<dbReference type="NCBIfam" id="TIGR01256">
    <property type="entry name" value="modA"/>
    <property type="match status" value="1"/>
</dbReference>
<protein>
    <submittedName>
        <fullName evidence="6">Molybdate ABC transporter substrate-binding protein</fullName>
    </submittedName>
</protein>
<feature type="signal peptide" evidence="5">
    <location>
        <begin position="1"/>
        <end position="21"/>
    </location>
</feature>
<evidence type="ECO:0000313" key="7">
    <source>
        <dbReference type="Proteomes" id="UP000650081"/>
    </source>
</evidence>
<dbReference type="GO" id="GO:0015689">
    <property type="term" value="P:molybdate ion transport"/>
    <property type="evidence" value="ECO:0007669"/>
    <property type="project" value="InterPro"/>
</dbReference>
<feature type="binding site" evidence="4">
    <location>
        <position position="63"/>
    </location>
    <ligand>
        <name>molybdate</name>
        <dbReference type="ChEBI" id="CHEBI:36264"/>
    </ligand>
</feature>
<dbReference type="Proteomes" id="UP000650081">
    <property type="component" value="Unassembled WGS sequence"/>
</dbReference>
<dbReference type="GO" id="GO:0046872">
    <property type="term" value="F:metal ion binding"/>
    <property type="evidence" value="ECO:0007669"/>
    <property type="project" value="UniProtKB-KW"/>
</dbReference>
<dbReference type="GO" id="GO:0030973">
    <property type="term" value="F:molybdate ion binding"/>
    <property type="evidence" value="ECO:0007669"/>
    <property type="project" value="InterPro"/>
</dbReference>
<proteinExistence type="inferred from homology"/>
<organism evidence="6 7">
    <name type="scientific">Neolewinella lacunae</name>
    <dbReference type="NCBI Taxonomy" id="1517758"/>
    <lineage>
        <taxon>Bacteria</taxon>
        <taxon>Pseudomonadati</taxon>
        <taxon>Bacteroidota</taxon>
        <taxon>Saprospiria</taxon>
        <taxon>Saprospirales</taxon>
        <taxon>Lewinellaceae</taxon>
        <taxon>Neolewinella</taxon>
    </lineage>
</organism>
<reference evidence="6" key="1">
    <citation type="submission" date="2020-08" db="EMBL/GenBank/DDBJ databases">
        <title>Lewinella bacteria from marine environments.</title>
        <authorList>
            <person name="Zhong Y."/>
        </authorList>
    </citation>
    <scope>NUCLEOTIDE SEQUENCE</scope>
    <source>
        <strain evidence="6">KCTC 42187</strain>
    </source>
</reference>
<gene>
    <name evidence="6" type="primary">modA</name>
    <name evidence="6" type="ORF">H9S92_05635</name>
</gene>
<dbReference type="PANTHER" id="PTHR30632:SF14">
    <property type="entry name" value="TUNGSTATE_MOLYBDATE_CHROMATE-BINDING PROTEIN MODA"/>
    <property type="match status" value="1"/>
</dbReference>
<comment type="similarity">
    <text evidence="1">Belongs to the bacterial solute-binding protein ModA family.</text>
</comment>
<keyword evidence="2 4" id="KW-0479">Metal-binding</keyword>
<dbReference type="PIRSF" id="PIRSF004846">
    <property type="entry name" value="ModA"/>
    <property type="match status" value="1"/>
</dbReference>
<evidence type="ECO:0000256" key="4">
    <source>
        <dbReference type="PIRSR" id="PIRSR004846-1"/>
    </source>
</evidence>
<dbReference type="Pfam" id="PF13531">
    <property type="entry name" value="SBP_bac_11"/>
    <property type="match status" value="1"/>
</dbReference>
<evidence type="ECO:0000256" key="2">
    <source>
        <dbReference type="ARBA" id="ARBA00022723"/>
    </source>
</evidence>
<dbReference type="EMBL" id="JACSIT010000069">
    <property type="protein sequence ID" value="MBC6993630.1"/>
    <property type="molecule type" value="Genomic_DNA"/>
</dbReference>
<dbReference type="InterPro" id="IPR050682">
    <property type="entry name" value="ModA/WtpA"/>
</dbReference>
<dbReference type="RefSeq" id="WP_187465740.1">
    <property type="nucleotide sequence ID" value="NZ_JACSIT010000069.1"/>
</dbReference>
<keyword evidence="4" id="KW-0500">Molybdenum</keyword>
<dbReference type="PANTHER" id="PTHR30632">
    <property type="entry name" value="MOLYBDATE-BINDING PERIPLASMIC PROTEIN"/>
    <property type="match status" value="1"/>
</dbReference>
<feature type="chain" id="PRO_5037780037" evidence="5">
    <location>
        <begin position="22"/>
        <end position="254"/>
    </location>
</feature>
<dbReference type="InterPro" id="IPR044084">
    <property type="entry name" value="AvModA-like_subst-bd"/>
</dbReference>
<sequence length="254" mass="27307">MPAPFVRILGCACLALWFSCAGPSSPPPLRIAGAANLRYALEEIAAAYTQETGQPCELIYAASGKLTAQMVAGAPYDVFLSADARYPAELARQGLTHGPAQTYARGQLVLWTLSPTLSLDAAGLLDGTVQHVALANPTTAPYGAAAVAYLQRADLADTLRSKLVFGESIAQASQFVTSGAAEMGFTALSIVRELERTEPVRWVLLPADTYPALRQQVVVLRREGEVKPGAERFRDYLFTPTGRRILTEFGYLTE</sequence>
<evidence type="ECO:0000256" key="5">
    <source>
        <dbReference type="SAM" id="SignalP"/>
    </source>
</evidence>
<comment type="caution">
    <text evidence="6">The sequence shown here is derived from an EMBL/GenBank/DDBJ whole genome shotgun (WGS) entry which is preliminary data.</text>
</comment>
<keyword evidence="7" id="KW-1185">Reference proteome</keyword>
<dbReference type="AlphaFoldDB" id="A0A923PGG7"/>
<dbReference type="Gene3D" id="3.40.190.10">
    <property type="entry name" value="Periplasmic binding protein-like II"/>
    <property type="match status" value="2"/>
</dbReference>
<accession>A0A923PGG7</accession>
<dbReference type="InterPro" id="IPR005950">
    <property type="entry name" value="ModA"/>
</dbReference>
<dbReference type="CDD" id="cd13539">
    <property type="entry name" value="PBP2_AvModA"/>
    <property type="match status" value="1"/>
</dbReference>
<dbReference type="PROSITE" id="PS51257">
    <property type="entry name" value="PROKAR_LIPOPROTEIN"/>
    <property type="match status" value="1"/>
</dbReference>
<name>A0A923PGG7_9BACT</name>